<dbReference type="AlphaFoldDB" id="A0AA86SAT4"/>
<evidence type="ECO:0000256" key="1">
    <source>
        <dbReference type="SAM" id="MobiDB-lite"/>
    </source>
</evidence>
<feature type="region of interest" description="Disordered" evidence="1">
    <location>
        <begin position="1"/>
        <end position="56"/>
    </location>
</feature>
<protein>
    <recommendedName>
        <fullName evidence="2">DUF8204 domain-containing protein</fullName>
    </recommendedName>
</protein>
<evidence type="ECO:0000313" key="4">
    <source>
        <dbReference type="Proteomes" id="UP001189624"/>
    </source>
</evidence>
<dbReference type="Proteomes" id="UP001189624">
    <property type="component" value="Chromosome 2"/>
</dbReference>
<feature type="compositionally biased region" description="Low complexity" evidence="1">
    <location>
        <begin position="24"/>
        <end position="48"/>
    </location>
</feature>
<proteinExistence type="predicted"/>
<dbReference type="Gramene" id="rna-AYBTSS11_LOCUS6459">
    <property type="protein sequence ID" value="CAJ1933625.1"/>
    <property type="gene ID" value="gene-AYBTSS11_LOCUS6459"/>
</dbReference>
<sequence>MAVTKDEAATTGTGGAQPPNPIHNGSPNPNANPNSNSNPKPSTNPNPSHTTRGPIRKSCRGVTYYSMLGKTKSKSPKCVGISKTPQQVSVSSLTNFKYACIGFSVYIDDKDSPADSQDKRTKLPFCIGLEVMISDRKYYSKDKHDTPQHQRSIHQNQATKFLTGQVEVLSIHELTFTFVPSGYRNTWDVVLTI</sequence>
<dbReference type="InterPro" id="IPR058517">
    <property type="entry name" value="DUF8204"/>
</dbReference>
<organism evidence="3 4">
    <name type="scientific">Sphenostylis stenocarpa</name>
    <dbReference type="NCBI Taxonomy" id="92480"/>
    <lineage>
        <taxon>Eukaryota</taxon>
        <taxon>Viridiplantae</taxon>
        <taxon>Streptophyta</taxon>
        <taxon>Embryophyta</taxon>
        <taxon>Tracheophyta</taxon>
        <taxon>Spermatophyta</taxon>
        <taxon>Magnoliopsida</taxon>
        <taxon>eudicotyledons</taxon>
        <taxon>Gunneridae</taxon>
        <taxon>Pentapetalae</taxon>
        <taxon>rosids</taxon>
        <taxon>fabids</taxon>
        <taxon>Fabales</taxon>
        <taxon>Fabaceae</taxon>
        <taxon>Papilionoideae</taxon>
        <taxon>50 kb inversion clade</taxon>
        <taxon>NPAAA clade</taxon>
        <taxon>indigoferoid/millettioid clade</taxon>
        <taxon>Phaseoleae</taxon>
        <taxon>Sphenostylis</taxon>
    </lineage>
</organism>
<feature type="domain" description="DUF8204" evidence="2">
    <location>
        <begin position="57"/>
        <end position="132"/>
    </location>
</feature>
<dbReference type="Pfam" id="PF26631">
    <property type="entry name" value="DUF8204"/>
    <property type="match status" value="1"/>
</dbReference>
<gene>
    <name evidence="3" type="ORF">AYBTSS11_LOCUS6459</name>
</gene>
<keyword evidence="4" id="KW-1185">Reference proteome</keyword>
<name>A0AA86SAT4_9FABA</name>
<dbReference type="PANTHER" id="PTHR34566:SF2">
    <property type="entry name" value="ALTERED INHERITANCE OF MITOCHONDRIA PROTEIN"/>
    <property type="match status" value="1"/>
</dbReference>
<dbReference type="EMBL" id="OY731399">
    <property type="protein sequence ID" value="CAJ1933625.1"/>
    <property type="molecule type" value="Genomic_DNA"/>
</dbReference>
<dbReference type="PANTHER" id="PTHR34566">
    <property type="entry name" value="ALTERED INHERITANCE OF MITOCHONDRIA PROTEIN"/>
    <property type="match status" value="1"/>
</dbReference>
<evidence type="ECO:0000313" key="3">
    <source>
        <dbReference type="EMBL" id="CAJ1933625.1"/>
    </source>
</evidence>
<accession>A0AA86SAT4</accession>
<reference evidence="3" key="1">
    <citation type="submission" date="2023-10" db="EMBL/GenBank/DDBJ databases">
        <authorList>
            <person name="Domelevo Entfellner J.-B."/>
        </authorList>
    </citation>
    <scope>NUCLEOTIDE SEQUENCE</scope>
</reference>
<evidence type="ECO:0000259" key="2">
    <source>
        <dbReference type="Pfam" id="PF26631"/>
    </source>
</evidence>